<dbReference type="Pfam" id="PF02826">
    <property type="entry name" value="2-Hacid_dh_C"/>
    <property type="match status" value="1"/>
</dbReference>
<protein>
    <submittedName>
        <fullName evidence="7">3-phosphoglycerate dehydrogenase</fullName>
    </submittedName>
</protein>
<keyword evidence="3" id="KW-0520">NAD</keyword>
<evidence type="ECO:0000313" key="8">
    <source>
        <dbReference type="Proteomes" id="UP000325255"/>
    </source>
</evidence>
<feature type="domain" description="D-isomer specific 2-hydroxyacid dehydrogenase NAD-binding" evidence="6">
    <location>
        <begin position="121"/>
        <end position="298"/>
    </location>
</feature>
<sequence length="363" mass="39089">MATVETKRVFYFNRLSHQVFADLLLARPDIRLDRLDNDSPDSEVEAVIGAAHAYQIGATRSELPLRFHATAGLLARAPNLLVVSSSGAGYDTIDVTACTEAGVLAVHQAGGNREAVAEHVLGMMLVLSKRIIQADRHMRREPGIRRKDYIGHNIFGKTIGIIGLGNTGARVAEICRGAFGMRVLACDPYLTAEWIAARGAAKVGLEDLLRQADFVSVNCPRTAETLNMIGAREFALMRPGAIFITSARGGIHDEGALAAALASGALGGAGLDVWAHEPPSPDHPLLRFENVIASPHIAGVTRESYEHIARIAAEQLLDILDGSRPPRLLNPEAWPRYAARHARIFGAPPVADEPARHLDMIAP</sequence>
<dbReference type="OrthoDB" id="9793626at2"/>
<dbReference type="InterPro" id="IPR050857">
    <property type="entry name" value="D-2-hydroxyacid_DH"/>
</dbReference>
<dbReference type="PROSITE" id="PS00670">
    <property type="entry name" value="D_2_HYDROXYACID_DH_2"/>
    <property type="match status" value="1"/>
</dbReference>
<keyword evidence="8" id="KW-1185">Reference proteome</keyword>
<dbReference type="PANTHER" id="PTHR42789">
    <property type="entry name" value="D-ISOMER SPECIFIC 2-HYDROXYACID DEHYDROGENASE FAMILY PROTEIN (AFU_ORTHOLOGUE AFUA_6G10090)"/>
    <property type="match status" value="1"/>
</dbReference>
<feature type="domain" description="D-isomer specific 2-hydroxyacid dehydrogenase catalytic" evidence="5">
    <location>
        <begin position="50"/>
        <end position="330"/>
    </location>
</feature>
<dbReference type="GO" id="GO:0016616">
    <property type="term" value="F:oxidoreductase activity, acting on the CH-OH group of donors, NAD or NADP as acceptor"/>
    <property type="evidence" value="ECO:0007669"/>
    <property type="project" value="InterPro"/>
</dbReference>
<evidence type="ECO:0000256" key="3">
    <source>
        <dbReference type="ARBA" id="ARBA00023027"/>
    </source>
</evidence>
<organism evidence="7 8">
    <name type="scientific">Rhodovastum atsumiense</name>
    <dbReference type="NCBI Taxonomy" id="504468"/>
    <lineage>
        <taxon>Bacteria</taxon>
        <taxon>Pseudomonadati</taxon>
        <taxon>Pseudomonadota</taxon>
        <taxon>Alphaproteobacteria</taxon>
        <taxon>Acetobacterales</taxon>
        <taxon>Acetobacteraceae</taxon>
        <taxon>Rhodovastum</taxon>
    </lineage>
</organism>
<dbReference type="SUPFAM" id="SSF51735">
    <property type="entry name" value="NAD(P)-binding Rossmann-fold domains"/>
    <property type="match status" value="1"/>
</dbReference>
<comment type="similarity">
    <text evidence="1 4">Belongs to the D-isomer specific 2-hydroxyacid dehydrogenase family.</text>
</comment>
<comment type="caution">
    <text evidence="7">The sequence shown here is derived from an EMBL/GenBank/DDBJ whole genome shotgun (WGS) entry which is preliminary data.</text>
</comment>
<evidence type="ECO:0000313" key="7">
    <source>
        <dbReference type="EMBL" id="KAA5611716.1"/>
    </source>
</evidence>
<evidence type="ECO:0000256" key="4">
    <source>
        <dbReference type="RuleBase" id="RU003719"/>
    </source>
</evidence>
<dbReference type="Proteomes" id="UP000325255">
    <property type="component" value="Unassembled WGS sequence"/>
</dbReference>
<dbReference type="RefSeq" id="WP_150041257.1">
    <property type="nucleotide sequence ID" value="NZ_OW485601.1"/>
</dbReference>
<dbReference type="PANTHER" id="PTHR42789:SF1">
    <property type="entry name" value="D-ISOMER SPECIFIC 2-HYDROXYACID DEHYDROGENASE FAMILY PROTEIN (AFU_ORTHOLOGUE AFUA_6G10090)"/>
    <property type="match status" value="1"/>
</dbReference>
<proteinExistence type="inferred from homology"/>
<dbReference type="InterPro" id="IPR006139">
    <property type="entry name" value="D-isomer_2_OHA_DH_cat_dom"/>
</dbReference>
<evidence type="ECO:0000256" key="2">
    <source>
        <dbReference type="ARBA" id="ARBA00023002"/>
    </source>
</evidence>
<accession>A0A5M6ITS7</accession>
<gene>
    <name evidence="7" type="ORF">F1189_13035</name>
</gene>
<dbReference type="SUPFAM" id="SSF52283">
    <property type="entry name" value="Formate/glycerate dehydrogenase catalytic domain-like"/>
    <property type="match status" value="1"/>
</dbReference>
<evidence type="ECO:0000259" key="6">
    <source>
        <dbReference type="Pfam" id="PF02826"/>
    </source>
</evidence>
<dbReference type="FunFam" id="3.40.50.720:FF:000203">
    <property type="entry name" value="D-3-phosphoglycerate dehydrogenase (SerA)"/>
    <property type="match status" value="1"/>
</dbReference>
<dbReference type="InterPro" id="IPR006140">
    <property type="entry name" value="D-isomer_DH_NAD-bd"/>
</dbReference>
<dbReference type="Gene3D" id="3.40.50.720">
    <property type="entry name" value="NAD(P)-binding Rossmann-like Domain"/>
    <property type="match status" value="2"/>
</dbReference>
<reference evidence="7 8" key="1">
    <citation type="submission" date="2019-09" db="EMBL/GenBank/DDBJ databases">
        <title>Genome sequence of Rhodovastum atsumiense, a diverse member of the Acetobacteraceae family of non-sulfur purple photosynthetic bacteria.</title>
        <authorList>
            <person name="Meyer T."/>
            <person name="Kyndt J."/>
        </authorList>
    </citation>
    <scope>NUCLEOTIDE SEQUENCE [LARGE SCALE GENOMIC DNA]</scope>
    <source>
        <strain evidence="7 8">DSM 21279</strain>
    </source>
</reference>
<dbReference type="InterPro" id="IPR029753">
    <property type="entry name" value="D-isomer_DH_CS"/>
</dbReference>
<evidence type="ECO:0000259" key="5">
    <source>
        <dbReference type="Pfam" id="PF00389"/>
    </source>
</evidence>
<evidence type="ECO:0000256" key="1">
    <source>
        <dbReference type="ARBA" id="ARBA00005854"/>
    </source>
</evidence>
<dbReference type="EMBL" id="VWPK01000018">
    <property type="protein sequence ID" value="KAA5611716.1"/>
    <property type="molecule type" value="Genomic_DNA"/>
</dbReference>
<keyword evidence="2 4" id="KW-0560">Oxidoreductase</keyword>
<dbReference type="AlphaFoldDB" id="A0A5M6ITS7"/>
<dbReference type="GO" id="GO:0051287">
    <property type="term" value="F:NAD binding"/>
    <property type="evidence" value="ECO:0007669"/>
    <property type="project" value="InterPro"/>
</dbReference>
<name>A0A5M6ITS7_9PROT</name>
<dbReference type="InterPro" id="IPR036291">
    <property type="entry name" value="NAD(P)-bd_dom_sf"/>
</dbReference>
<dbReference type="Pfam" id="PF00389">
    <property type="entry name" value="2-Hacid_dh"/>
    <property type="match status" value="1"/>
</dbReference>